<evidence type="ECO:0000259" key="6">
    <source>
        <dbReference type="PROSITE" id="PS50853"/>
    </source>
</evidence>
<dbReference type="FunFam" id="2.60.40.10:FF:000084">
    <property type="entry name" value="Myosin binding protein C, slow type"/>
    <property type="match status" value="2"/>
</dbReference>
<dbReference type="FunFam" id="2.60.40.10:FF:001401">
    <property type="entry name" value="immunoglobulin-like and fibronectin type III domain-containing protein 1"/>
    <property type="match status" value="1"/>
</dbReference>
<dbReference type="InterPro" id="IPR036116">
    <property type="entry name" value="FN3_sf"/>
</dbReference>
<dbReference type="PANTHER" id="PTHR13817:SF180">
    <property type="entry name" value="IMMUNOGLOBULIN-LIKE AND FIBRONECTIN TYPE III DOMAIN-CONTAINING 1, TANDEM DUPLICATE 3-RELATED"/>
    <property type="match status" value="1"/>
</dbReference>
<dbReference type="InterPro" id="IPR003599">
    <property type="entry name" value="Ig_sub"/>
</dbReference>
<feature type="compositionally biased region" description="Acidic residues" evidence="4">
    <location>
        <begin position="458"/>
        <end position="469"/>
    </location>
</feature>
<feature type="domain" description="Ig-like" evidence="5">
    <location>
        <begin position="613"/>
        <end position="698"/>
    </location>
</feature>
<feature type="compositionally biased region" description="Polar residues" evidence="4">
    <location>
        <begin position="338"/>
        <end position="361"/>
    </location>
</feature>
<feature type="compositionally biased region" description="Basic residues" evidence="4">
    <location>
        <begin position="362"/>
        <end position="374"/>
    </location>
</feature>
<keyword evidence="1" id="KW-0677">Repeat</keyword>
<evidence type="ECO:0000256" key="3">
    <source>
        <dbReference type="ARBA" id="ARBA00023319"/>
    </source>
</evidence>
<accession>A0AAW0PEX4</accession>
<dbReference type="PROSITE" id="PS50853">
    <property type="entry name" value="FN3"/>
    <property type="match status" value="4"/>
</dbReference>
<dbReference type="FunFam" id="2.60.40.10:FF:000032">
    <property type="entry name" value="palladin isoform X1"/>
    <property type="match status" value="1"/>
</dbReference>
<dbReference type="Proteomes" id="UP001460270">
    <property type="component" value="Unassembled WGS sequence"/>
</dbReference>
<evidence type="ECO:0000256" key="4">
    <source>
        <dbReference type="SAM" id="MobiDB-lite"/>
    </source>
</evidence>
<feature type="compositionally biased region" description="Polar residues" evidence="4">
    <location>
        <begin position="143"/>
        <end position="155"/>
    </location>
</feature>
<dbReference type="InterPro" id="IPR013098">
    <property type="entry name" value="Ig_I-set"/>
</dbReference>
<proteinExistence type="predicted"/>
<dbReference type="InterPro" id="IPR003961">
    <property type="entry name" value="FN3_dom"/>
</dbReference>
<keyword evidence="2" id="KW-1015">Disulfide bond</keyword>
<evidence type="ECO:0000259" key="5">
    <source>
        <dbReference type="PROSITE" id="PS50835"/>
    </source>
</evidence>
<feature type="domain" description="Ig-like" evidence="5">
    <location>
        <begin position="1331"/>
        <end position="1419"/>
    </location>
</feature>
<dbReference type="PROSITE" id="PS50835">
    <property type="entry name" value="IG_LIKE"/>
    <property type="match status" value="3"/>
</dbReference>
<dbReference type="Gene3D" id="2.60.40.10">
    <property type="entry name" value="Immunoglobulins"/>
    <property type="match status" value="10"/>
</dbReference>
<dbReference type="SMART" id="SM00408">
    <property type="entry name" value="IGc2"/>
    <property type="match status" value="3"/>
</dbReference>
<evidence type="ECO:0008006" key="9">
    <source>
        <dbReference type="Google" id="ProtNLM"/>
    </source>
</evidence>
<dbReference type="CDD" id="cd00063">
    <property type="entry name" value="FN3"/>
    <property type="match status" value="4"/>
</dbReference>
<dbReference type="InterPro" id="IPR013783">
    <property type="entry name" value="Ig-like_fold"/>
</dbReference>
<evidence type="ECO:0000313" key="8">
    <source>
        <dbReference type="Proteomes" id="UP001460270"/>
    </source>
</evidence>
<organism evidence="7 8">
    <name type="scientific">Mugilogobius chulae</name>
    <name type="common">yellowstripe goby</name>
    <dbReference type="NCBI Taxonomy" id="88201"/>
    <lineage>
        <taxon>Eukaryota</taxon>
        <taxon>Metazoa</taxon>
        <taxon>Chordata</taxon>
        <taxon>Craniata</taxon>
        <taxon>Vertebrata</taxon>
        <taxon>Euteleostomi</taxon>
        <taxon>Actinopterygii</taxon>
        <taxon>Neopterygii</taxon>
        <taxon>Teleostei</taxon>
        <taxon>Neoteleostei</taxon>
        <taxon>Acanthomorphata</taxon>
        <taxon>Gobiaria</taxon>
        <taxon>Gobiiformes</taxon>
        <taxon>Gobioidei</taxon>
        <taxon>Gobiidae</taxon>
        <taxon>Gobionellinae</taxon>
        <taxon>Mugilogobius</taxon>
    </lineage>
</organism>
<feature type="domain" description="Fibronectin type-III" evidence="6">
    <location>
        <begin position="804"/>
        <end position="899"/>
    </location>
</feature>
<feature type="compositionally biased region" description="Basic and acidic residues" evidence="4">
    <location>
        <begin position="531"/>
        <end position="543"/>
    </location>
</feature>
<dbReference type="SMART" id="SM00409">
    <property type="entry name" value="IG"/>
    <property type="match status" value="6"/>
</dbReference>
<dbReference type="GO" id="GO:0045214">
    <property type="term" value="P:sarcomere organization"/>
    <property type="evidence" value="ECO:0007669"/>
    <property type="project" value="TreeGrafter"/>
</dbReference>
<dbReference type="EMBL" id="JBBPFD010000008">
    <property type="protein sequence ID" value="KAK7915773.1"/>
    <property type="molecule type" value="Genomic_DNA"/>
</dbReference>
<dbReference type="GO" id="GO:0031430">
    <property type="term" value="C:M band"/>
    <property type="evidence" value="ECO:0007669"/>
    <property type="project" value="TreeGrafter"/>
</dbReference>
<dbReference type="SUPFAM" id="SSF48726">
    <property type="entry name" value="Immunoglobulin"/>
    <property type="match status" value="6"/>
</dbReference>
<feature type="domain" description="Fibronectin type-III" evidence="6">
    <location>
        <begin position="1005"/>
        <end position="1102"/>
    </location>
</feature>
<dbReference type="InterPro" id="IPR036179">
    <property type="entry name" value="Ig-like_dom_sf"/>
</dbReference>
<reference evidence="8" key="1">
    <citation type="submission" date="2024-04" db="EMBL/GenBank/DDBJ databases">
        <title>Salinicola lusitanus LLJ914,a marine bacterium isolated from the Okinawa Trough.</title>
        <authorList>
            <person name="Li J."/>
        </authorList>
    </citation>
    <scope>NUCLEOTIDE SEQUENCE [LARGE SCALE GENOMIC DNA]</scope>
</reference>
<dbReference type="InterPro" id="IPR003598">
    <property type="entry name" value="Ig_sub2"/>
</dbReference>
<feature type="compositionally biased region" description="Acidic residues" evidence="4">
    <location>
        <begin position="544"/>
        <end position="554"/>
    </location>
</feature>
<feature type="domain" description="Fibronectin type-III" evidence="6">
    <location>
        <begin position="902"/>
        <end position="999"/>
    </location>
</feature>
<gene>
    <name evidence="7" type="ORF">WMY93_011534</name>
</gene>
<dbReference type="PANTHER" id="PTHR13817">
    <property type="entry name" value="TITIN"/>
    <property type="match status" value="1"/>
</dbReference>
<evidence type="ECO:0000313" key="7">
    <source>
        <dbReference type="EMBL" id="KAK7915773.1"/>
    </source>
</evidence>
<dbReference type="InterPro" id="IPR050964">
    <property type="entry name" value="Striated_Muscle_Regulatory"/>
</dbReference>
<dbReference type="Pfam" id="PF07679">
    <property type="entry name" value="I-set"/>
    <property type="match status" value="6"/>
</dbReference>
<keyword evidence="3" id="KW-0393">Immunoglobulin domain</keyword>
<feature type="compositionally biased region" description="Basic and acidic residues" evidence="4">
    <location>
        <begin position="375"/>
        <end position="398"/>
    </location>
</feature>
<name>A0AAW0PEX4_9GOBI</name>
<comment type="caution">
    <text evidence="7">The sequence shown here is derived from an EMBL/GenBank/DDBJ whole genome shotgun (WGS) entry which is preliminary data.</text>
</comment>
<dbReference type="FunFam" id="2.60.40.10:FF:001232">
    <property type="entry name" value="Immunoglobulin-like and fibronectin type III domain-containing 1"/>
    <property type="match status" value="1"/>
</dbReference>
<dbReference type="SMART" id="SM00060">
    <property type="entry name" value="FN3"/>
    <property type="match status" value="4"/>
</dbReference>
<dbReference type="Pfam" id="PF00041">
    <property type="entry name" value="fn3"/>
    <property type="match status" value="3"/>
</dbReference>
<feature type="domain" description="Fibronectin type-III" evidence="6">
    <location>
        <begin position="1201"/>
        <end position="1295"/>
    </location>
</feature>
<evidence type="ECO:0000256" key="2">
    <source>
        <dbReference type="ARBA" id="ARBA00023157"/>
    </source>
</evidence>
<dbReference type="FunFam" id="2.60.40.10:FF:000031">
    <property type="entry name" value="Myosin-binding protein C, slow type"/>
    <property type="match status" value="1"/>
</dbReference>
<protein>
    <recommendedName>
        <fullName evidence="9">Immunoglobulin-like and fibronectin type III domain-containing protein 1</fullName>
    </recommendedName>
</protein>
<feature type="region of interest" description="Disordered" evidence="4">
    <location>
        <begin position="128"/>
        <end position="156"/>
    </location>
</feature>
<sequence>MSDTEKYQRRYNEVTGEHILKILNVSAKDVDTYKCVASNEFGKATCSTTLNLAEVLTNPLDFRKLLRKTKLDDDDENQAERYEAEEERFWTAMIKADKKDYKKICDDFGITDVHLVLRKLDDKRRERAKKERVVSSDEDDSETLSSRIKGNSNNFNKHKDHTKPYCEIEDFLSTEHLLSSVDFVIKIQEVKAQEREDALFECVLTQPLPSVTWMGKNCVLEESDKYSISVSDHKLIHRLLIKDCLQQDKGIYSVEAGPVSCSTLLDVEDDQDSATAGKVKPRKSTVAGGSGVDIEKVAKDQQIKNQKERERILAAVKAKQLLDQQNDENTHGKKAKGSRQSNGTTLTDTNGLEATTGQTRQTKSKKKAKNRKHKEGSTTRTDETGTQDGKRENGEKMTTHGRSQQGTGINEKFSEDEGDSSSEYSQSSDEYEYESGSETQSETQSESESEAELKSDSEEIDENYPEENIDGTAVMRQSNKSVRSSNKIQHKSHKSGTNKMDGYNEDEIVCEEEGEGDLEYAKTSNKKSTKSKREVKTEIRDGQDDIGDDGEDSDQLLSTGDLKDDQNLQASAQGDRSKKAGTKKHKEKGNGTSTSRSKRKRKGRLIEDVAIDPGVHFIWGLSDVDAVIGEPAELMCKVSRKDCEGAWFRDGKKISNDADFTIFNDGVIRTLVITKCEEQHSGKYRFEADGRKTEAMVNVKDPPRFVAEDLKAFTQPVTIKVGHNAVFKLAFVGHQPIKVHWYREEEELQEDTNIKIERSSSHSRLLLIRCQRKDTGEIKIKLKNEDGYTEAFSQLIVLDKPTCPLGPAEVIENSPVCIEFKWRPPKDDGGSPVTNYTLERQQVGRNTWKKLGEVPGVPCYRDTDVDHGRKYCYRIRAVTAEGVSELLETDDMQAGTLAFPGPPAPPKIIDAYDDCINLEWVAPIKTGGSRIVGYILEKRKKGSNLWSVVNPHGELIKEKKYAVKDVVTGLEYEFRIAAVNLSGPGESSNPSEFIYARDPKMRPGRVLGLKVSETSYTHFALTWTKPEEKEGIQDEAKGYFVEIRNAECSDWSRCNSTPTITTSYSVKGLRSMNLYWARVIAVNDGGESAPEELPNYVMAMPLPVRPKFTNLKMKSFMVVRAGNSVRITVNFEASPRPDIMWLKDNMPVTKRATVSNCDGSSQLLIPSSERSDSGIYSILVKNLVGQETFSTEVRVTDDPKPPGPVELEENVPGTVTVIWEPSSDEKRDDRLHYTVSKLDSTKHTWTTVADRLFNNSFTVCNIMQGREYHFRVYAKNDMGISAPSESPTWGREKKRERWWTFTNNCFVFCLFFFRKFVLSLPPSKDCDLQCPPAFIVPLKLHTAPKGYECYMSCAVTGNPKPRITWYKNSISLNTNTNYYISNTCGVCSMLILQVGPKDTGEFVITAENALGRAESATVLCIRVMLSNAQSFLDHVTVACPNRTCSLMTLDDSAHGGKGLSHSPRLHSPSLLLFLPEWTDTRLAAHAPFVISHSAPHQVPTAAYQDFIVQRF</sequence>
<keyword evidence="8" id="KW-1185">Reference proteome</keyword>
<dbReference type="FunFam" id="2.60.40.10:FF:001097">
    <property type="entry name" value="Immunoglobulin-like and fibronectin type III domain-containing protein 1"/>
    <property type="match status" value="1"/>
</dbReference>
<evidence type="ECO:0000256" key="1">
    <source>
        <dbReference type="ARBA" id="ARBA00022737"/>
    </source>
</evidence>
<dbReference type="SUPFAM" id="SSF49265">
    <property type="entry name" value="Fibronectin type III"/>
    <property type="match status" value="2"/>
</dbReference>
<feature type="compositionally biased region" description="Polar residues" evidence="4">
    <location>
        <begin position="475"/>
        <end position="487"/>
    </location>
</feature>
<dbReference type="InterPro" id="IPR007110">
    <property type="entry name" value="Ig-like_dom"/>
</dbReference>
<feature type="compositionally biased region" description="Acidic residues" evidence="4">
    <location>
        <begin position="503"/>
        <end position="518"/>
    </location>
</feature>
<feature type="region of interest" description="Disordered" evidence="4">
    <location>
        <begin position="323"/>
        <end position="604"/>
    </location>
</feature>
<feature type="domain" description="Ig-like" evidence="5">
    <location>
        <begin position="1106"/>
        <end position="1196"/>
    </location>
</feature>